<feature type="transmembrane region" description="Helical" evidence="5">
    <location>
        <begin position="230"/>
        <end position="256"/>
    </location>
</feature>
<feature type="transmembrane region" description="Helical" evidence="5">
    <location>
        <begin position="375"/>
        <end position="398"/>
    </location>
</feature>
<dbReference type="EMBL" id="JACCBN010000001">
    <property type="protein sequence ID" value="NYD36328.1"/>
    <property type="molecule type" value="Genomic_DNA"/>
</dbReference>
<evidence type="ECO:0000313" key="7">
    <source>
        <dbReference type="Proteomes" id="UP000535890"/>
    </source>
</evidence>
<dbReference type="AlphaFoldDB" id="A0A7Y9DVK2"/>
<accession>A0A7Y9DVK2</accession>
<keyword evidence="7" id="KW-1185">Reference proteome</keyword>
<evidence type="ECO:0000256" key="1">
    <source>
        <dbReference type="ARBA" id="ARBA00004141"/>
    </source>
</evidence>
<keyword evidence="4 5" id="KW-0472">Membrane</keyword>
<dbReference type="Proteomes" id="UP000535890">
    <property type="component" value="Unassembled WGS sequence"/>
</dbReference>
<feature type="transmembrane region" description="Helical" evidence="5">
    <location>
        <begin position="151"/>
        <end position="169"/>
    </location>
</feature>
<comment type="caution">
    <text evidence="6">The sequence shown here is derived from an EMBL/GenBank/DDBJ whole genome shotgun (WGS) entry which is preliminary data.</text>
</comment>
<protein>
    <submittedName>
        <fullName evidence="6">Mn2+/Fe2+ NRAMP family transporter</fullName>
    </submittedName>
</protein>
<evidence type="ECO:0000256" key="4">
    <source>
        <dbReference type="ARBA" id="ARBA00023136"/>
    </source>
</evidence>
<comment type="subcellular location">
    <subcellularLocation>
        <location evidence="1">Membrane</location>
        <topology evidence="1">Multi-pass membrane protein</topology>
    </subcellularLocation>
</comment>
<feature type="transmembrane region" description="Helical" evidence="5">
    <location>
        <begin position="47"/>
        <end position="71"/>
    </location>
</feature>
<dbReference type="GO" id="GO:0046873">
    <property type="term" value="F:metal ion transmembrane transporter activity"/>
    <property type="evidence" value="ECO:0007669"/>
    <property type="project" value="InterPro"/>
</dbReference>
<feature type="transmembrane region" description="Helical" evidence="5">
    <location>
        <begin position="92"/>
        <end position="114"/>
    </location>
</feature>
<evidence type="ECO:0000256" key="5">
    <source>
        <dbReference type="SAM" id="Phobius"/>
    </source>
</evidence>
<sequence>MAADEARPTVDVKRTLAVAGAMFLMAMSAAGPGFISQTGTFTAQYGASFAAAIVASVLIDVAIQLNVWRIVGLSGMRAQDLANQVVPYSGHVLAFLVVVGGLVFGIGNISAAGLGLHDTFGLDVRLGAVLSAVLAIVIFNYKALEGTIDRAVLVLGVLKIGLIAVVAVVTAPPVGEAALRTVAPVGLDFLPVLTLIGGTVGGYITYAGAHRLIESGTTGPENLRTISRGSVNGILVTGVLRILLFLGILGAVAGGAQLSKADPAGSAFEFALGPVGLQLFGVVLWTAGMTSTIGASFTSATFLRTLSGVVDRRFNLTISAFITVCTVAFLLLGQTPSALLVFAGAFNGLILPFGLGLLLWVGWRRRDLLAGLRQPVWLLAIGTAAFVFTVVASVQSLAKLPTIFQ</sequence>
<feature type="transmembrane region" description="Helical" evidence="5">
    <location>
        <begin position="338"/>
        <end position="363"/>
    </location>
</feature>
<feature type="transmembrane region" description="Helical" evidence="5">
    <location>
        <begin position="314"/>
        <end position="332"/>
    </location>
</feature>
<name>A0A7Y9DVK2_9PSEU</name>
<evidence type="ECO:0000313" key="6">
    <source>
        <dbReference type="EMBL" id="NYD36328.1"/>
    </source>
</evidence>
<keyword evidence="3 5" id="KW-1133">Transmembrane helix</keyword>
<organism evidence="6 7">
    <name type="scientific">Actinomycetospora corticicola</name>
    <dbReference type="NCBI Taxonomy" id="663602"/>
    <lineage>
        <taxon>Bacteria</taxon>
        <taxon>Bacillati</taxon>
        <taxon>Actinomycetota</taxon>
        <taxon>Actinomycetes</taxon>
        <taxon>Pseudonocardiales</taxon>
        <taxon>Pseudonocardiaceae</taxon>
        <taxon>Actinomycetospora</taxon>
    </lineage>
</organism>
<proteinExistence type="predicted"/>
<feature type="transmembrane region" description="Helical" evidence="5">
    <location>
        <begin position="276"/>
        <end position="302"/>
    </location>
</feature>
<evidence type="ECO:0000256" key="2">
    <source>
        <dbReference type="ARBA" id="ARBA00022692"/>
    </source>
</evidence>
<feature type="transmembrane region" description="Helical" evidence="5">
    <location>
        <begin position="126"/>
        <end position="144"/>
    </location>
</feature>
<gene>
    <name evidence="6" type="ORF">BJ983_002430</name>
</gene>
<reference evidence="6 7" key="1">
    <citation type="submission" date="2020-07" db="EMBL/GenBank/DDBJ databases">
        <title>Sequencing the genomes of 1000 actinobacteria strains.</title>
        <authorList>
            <person name="Klenk H.-P."/>
        </authorList>
    </citation>
    <scope>NUCLEOTIDE SEQUENCE [LARGE SCALE GENOMIC DNA]</scope>
    <source>
        <strain evidence="6 7">DSM 45772</strain>
    </source>
</reference>
<evidence type="ECO:0000256" key="3">
    <source>
        <dbReference type="ARBA" id="ARBA00022989"/>
    </source>
</evidence>
<feature type="transmembrane region" description="Helical" evidence="5">
    <location>
        <begin position="16"/>
        <end position="35"/>
    </location>
</feature>
<feature type="transmembrane region" description="Helical" evidence="5">
    <location>
        <begin position="189"/>
        <end position="209"/>
    </location>
</feature>
<dbReference type="InterPro" id="IPR001046">
    <property type="entry name" value="NRAMP_fam"/>
</dbReference>
<keyword evidence="2 5" id="KW-0812">Transmembrane</keyword>
<dbReference type="Pfam" id="PF01566">
    <property type="entry name" value="Nramp"/>
    <property type="match status" value="1"/>
</dbReference>
<dbReference type="GO" id="GO:0016020">
    <property type="term" value="C:membrane"/>
    <property type="evidence" value="ECO:0007669"/>
    <property type="project" value="UniProtKB-SubCell"/>
</dbReference>
<dbReference type="RefSeq" id="WP_179794021.1">
    <property type="nucleotide sequence ID" value="NZ_BAABHP010000028.1"/>
</dbReference>